<comment type="function">
    <text evidence="1">Stimulates the adrenal glands to release cortisol.</text>
</comment>
<reference evidence="9" key="3">
    <citation type="submission" date="2025-09" db="UniProtKB">
        <authorList>
            <consortium name="Ensembl"/>
        </authorList>
    </citation>
    <scope>IDENTIFICATION</scope>
</reference>
<protein>
    <recommendedName>
        <fullName evidence="8">Pro-opiomelanocortin/corticotropin ACTH central region domain-containing protein</fullName>
    </recommendedName>
</protein>
<evidence type="ECO:0000313" key="9">
    <source>
        <dbReference type="Ensembl" id="ENSGWIP00000042933.1"/>
    </source>
</evidence>
<dbReference type="Ensembl" id="ENSGWIT00000046572.1">
    <property type="protein sequence ID" value="ENSGWIP00000042933.1"/>
    <property type="gene ID" value="ENSGWIG00000021491.1"/>
</dbReference>
<dbReference type="GO" id="GO:0005184">
    <property type="term" value="F:neuropeptide hormone activity"/>
    <property type="evidence" value="ECO:0007669"/>
    <property type="project" value="TreeGrafter"/>
</dbReference>
<reference evidence="9" key="2">
    <citation type="submission" date="2025-08" db="UniProtKB">
        <authorList>
            <consortium name="Ensembl"/>
        </authorList>
    </citation>
    <scope>IDENTIFICATION</scope>
</reference>
<dbReference type="GO" id="GO:0007218">
    <property type="term" value="P:neuropeptide signaling pathway"/>
    <property type="evidence" value="ECO:0007669"/>
    <property type="project" value="TreeGrafter"/>
</dbReference>
<dbReference type="InterPro" id="IPR050878">
    <property type="entry name" value="POMC-derived_peptides"/>
</dbReference>
<evidence type="ECO:0000256" key="6">
    <source>
        <dbReference type="ARBA" id="ARBA00022702"/>
    </source>
</evidence>
<dbReference type="SMART" id="SM01363">
    <property type="entry name" value="ACTH_domain"/>
    <property type="match status" value="2"/>
</dbReference>
<evidence type="ECO:0000259" key="8">
    <source>
        <dbReference type="SMART" id="SM01363"/>
    </source>
</evidence>
<evidence type="ECO:0000313" key="10">
    <source>
        <dbReference type="Proteomes" id="UP000694680"/>
    </source>
</evidence>
<keyword evidence="10" id="KW-1185">Reference proteome</keyword>
<organism evidence="9 10">
    <name type="scientific">Gouania willdenowi</name>
    <name type="common">Blunt-snouted clingfish</name>
    <name type="synonym">Lepadogaster willdenowi</name>
    <dbReference type="NCBI Taxonomy" id="441366"/>
    <lineage>
        <taxon>Eukaryota</taxon>
        <taxon>Metazoa</taxon>
        <taxon>Chordata</taxon>
        <taxon>Craniata</taxon>
        <taxon>Vertebrata</taxon>
        <taxon>Euteleostomi</taxon>
        <taxon>Actinopterygii</taxon>
        <taxon>Neopterygii</taxon>
        <taxon>Teleostei</taxon>
        <taxon>Neoteleostei</taxon>
        <taxon>Acanthomorphata</taxon>
        <taxon>Ovalentaria</taxon>
        <taxon>Blenniimorphae</taxon>
        <taxon>Blenniiformes</taxon>
        <taxon>Gobiesocoidei</taxon>
        <taxon>Gobiesocidae</taxon>
        <taxon>Gobiesocinae</taxon>
        <taxon>Gouania</taxon>
    </lineage>
</organism>
<dbReference type="GO" id="GO:0005576">
    <property type="term" value="C:extracellular region"/>
    <property type="evidence" value="ECO:0007669"/>
    <property type="project" value="UniProtKB-SubCell"/>
</dbReference>
<accession>A0A8C5HB43</accession>
<evidence type="ECO:0000256" key="4">
    <source>
        <dbReference type="ARBA" id="ARBA00022525"/>
    </source>
</evidence>
<evidence type="ECO:0000256" key="1">
    <source>
        <dbReference type="ARBA" id="ARBA00002965"/>
    </source>
</evidence>
<keyword evidence="7" id="KW-0732">Signal</keyword>
<keyword evidence="6" id="KW-0372">Hormone</keyword>
<sequence length="224" mass="25980">MKAVIKCCLTPLELCWHFLGCLSCIMVFVFPPQDCVHLCLSVIQTEIPELRALTLGVNDDVTDDLLHSVILPPSSSEDDDYLAVHNDVRRSYSMEHFRWGKPYGRKRRPVKVFVSALEGGGSSEGLFPAQVRWQRSLVEDDTNRNAILGDPHQGFLKLKASIRSKSQQRRNQNYRMNHFRWGDLASSKRHLMFGKQWEEKPQRPQGKIYRNIIDVQRIKILEYK</sequence>
<keyword evidence="4" id="KW-0964">Secreted</keyword>
<dbReference type="PANTHER" id="PTHR11416:SF7">
    <property type="entry name" value="PRO-OPIOMELANOCORTIN"/>
    <property type="match status" value="1"/>
</dbReference>
<dbReference type="PANTHER" id="PTHR11416">
    <property type="entry name" value="PRO-OPIOMELANOCORTIN"/>
    <property type="match status" value="1"/>
</dbReference>
<dbReference type="InterPro" id="IPR013531">
    <property type="entry name" value="Mcrtin_ACTH_cent"/>
</dbReference>
<dbReference type="InterPro" id="IPR001941">
    <property type="entry name" value="PMOC"/>
</dbReference>
<dbReference type="Pfam" id="PF00976">
    <property type="entry name" value="ACTH_domain"/>
    <property type="match status" value="2"/>
</dbReference>
<reference evidence="9" key="1">
    <citation type="submission" date="2020-06" db="EMBL/GenBank/DDBJ databases">
        <authorList>
            <consortium name="Wellcome Sanger Institute Data Sharing"/>
        </authorList>
    </citation>
    <scope>NUCLEOTIDE SEQUENCE [LARGE SCALE GENOMIC DNA]</scope>
</reference>
<feature type="domain" description="Pro-opiomelanocortin/corticotropin ACTH central region" evidence="8">
    <location>
        <begin position="91"/>
        <end position="131"/>
    </location>
</feature>
<keyword evidence="5" id="KW-0165">Cleavage on pair of basic residues</keyword>
<name>A0A8C5HB43_GOUWI</name>
<evidence type="ECO:0000256" key="2">
    <source>
        <dbReference type="ARBA" id="ARBA00004613"/>
    </source>
</evidence>
<feature type="chain" id="PRO_5034590107" description="Pro-opiomelanocortin/corticotropin ACTH central region domain-containing protein" evidence="7">
    <location>
        <begin position="24"/>
        <end position="224"/>
    </location>
</feature>
<evidence type="ECO:0000256" key="3">
    <source>
        <dbReference type="ARBA" id="ARBA00005832"/>
    </source>
</evidence>
<dbReference type="Proteomes" id="UP000694680">
    <property type="component" value="Chromosome 24"/>
</dbReference>
<comment type="subcellular location">
    <subcellularLocation>
        <location evidence="2">Secreted</location>
    </subcellularLocation>
</comment>
<dbReference type="AlphaFoldDB" id="A0A8C5HB43"/>
<proteinExistence type="inferred from homology"/>
<feature type="domain" description="Pro-opiomelanocortin/corticotropin ACTH central region" evidence="8">
    <location>
        <begin position="173"/>
        <end position="213"/>
    </location>
</feature>
<dbReference type="PRINTS" id="PR00383">
    <property type="entry name" value="MELANOCORTIN"/>
</dbReference>
<feature type="signal peptide" evidence="7">
    <location>
        <begin position="1"/>
        <end position="23"/>
    </location>
</feature>
<evidence type="ECO:0000256" key="5">
    <source>
        <dbReference type="ARBA" id="ARBA00022685"/>
    </source>
</evidence>
<evidence type="ECO:0000256" key="7">
    <source>
        <dbReference type="SAM" id="SignalP"/>
    </source>
</evidence>
<comment type="similarity">
    <text evidence="3">Belongs to the POMC family.</text>
</comment>